<protein>
    <recommendedName>
        <fullName evidence="3">Sulfatase-like hydrolase/transferase</fullName>
    </recommendedName>
</protein>
<comment type="caution">
    <text evidence="1">The sequence shown here is derived from an EMBL/GenBank/DDBJ whole genome shotgun (WGS) entry which is preliminary data.</text>
</comment>
<sequence length="254" mass="29224">MSEVARSGDYDVLKSFDPDADTMDSVASRSPEWIAKTFDPERWDDILLETAYVTANPHSRDVPDPSALAKLDEVWKYGWDTEWGVVPPETMTDRTISVAREHDGPVIAHYMQPHLPFRSLVDEHPEWFKFEVGLDNPAEAPFKTLWRRLRDGEVGEELIWDAYVDNLQWVMDEVNTLKSNLDGTCVITADHANAMGEWWCYGHQTTAPLKAMKRVPWVTFEAIDEGIYEPRVTVEDDHVDDEKVQKRLRDLGYA</sequence>
<dbReference type="RefSeq" id="WP_371162394.1">
    <property type="nucleotide sequence ID" value="NZ_JBEDNX010000009.1"/>
</dbReference>
<name>A0ABD5M9K6_9EURY</name>
<keyword evidence="2" id="KW-1185">Reference proteome</keyword>
<organism evidence="1 2">
    <name type="scientific">Halorubrum miltondacostae</name>
    <dbReference type="NCBI Taxonomy" id="3076378"/>
    <lineage>
        <taxon>Archaea</taxon>
        <taxon>Methanobacteriati</taxon>
        <taxon>Methanobacteriota</taxon>
        <taxon>Stenosarchaea group</taxon>
        <taxon>Halobacteria</taxon>
        <taxon>Halobacteriales</taxon>
        <taxon>Haloferacaceae</taxon>
        <taxon>Halorubrum</taxon>
    </lineage>
</organism>
<dbReference type="InterPro" id="IPR017850">
    <property type="entry name" value="Alkaline_phosphatase_core_sf"/>
</dbReference>
<reference evidence="1 2" key="1">
    <citation type="submission" date="2024-06" db="EMBL/GenBank/DDBJ databases">
        <title>Halorubrum miltondacostae sp. nov., a potential PHA producer isolated from an inland solar saltern in Rio Maior, Portugal.</title>
        <authorList>
            <person name="Albuquerque L."/>
            <person name="Viver T."/>
            <person name="Barroso C."/>
            <person name="Claudino R."/>
            <person name="Galvan M."/>
            <person name="Simoes G."/>
            <person name="Lobo Da Cunha A."/>
            <person name="Egas C."/>
        </authorList>
    </citation>
    <scope>NUCLEOTIDE SEQUENCE [LARGE SCALE GENOMIC DNA]</scope>
    <source>
        <strain evidence="1 2">RMP-11</strain>
    </source>
</reference>
<proteinExistence type="predicted"/>
<dbReference type="AlphaFoldDB" id="A0ABD5M9K6"/>
<evidence type="ECO:0000313" key="2">
    <source>
        <dbReference type="Proteomes" id="UP001567572"/>
    </source>
</evidence>
<dbReference type="Proteomes" id="UP001567572">
    <property type="component" value="Unassembled WGS sequence"/>
</dbReference>
<evidence type="ECO:0000313" key="1">
    <source>
        <dbReference type="EMBL" id="MEZ3164315.1"/>
    </source>
</evidence>
<dbReference type="Gene3D" id="3.40.720.10">
    <property type="entry name" value="Alkaline Phosphatase, subunit A"/>
    <property type="match status" value="1"/>
</dbReference>
<gene>
    <name evidence="1" type="ORF">ABNG04_10610</name>
</gene>
<dbReference type="EMBL" id="JBEDNY010000003">
    <property type="protein sequence ID" value="MEZ3164315.1"/>
    <property type="molecule type" value="Genomic_DNA"/>
</dbReference>
<accession>A0ABD5M9K6</accession>
<dbReference type="SUPFAM" id="SSF53649">
    <property type="entry name" value="Alkaline phosphatase-like"/>
    <property type="match status" value="1"/>
</dbReference>
<evidence type="ECO:0008006" key="3">
    <source>
        <dbReference type="Google" id="ProtNLM"/>
    </source>
</evidence>